<dbReference type="EMBL" id="BEXD01000075">
    <property type="protein sequence ID" value="GBB84007.1"/>
    <property type="molecule type" value="Genomic_DNA"/>
</dbReference>
<proteinExistence type="predicted"/>
<dbReference type="Proteomes" id="UP000247702">
    <property type="component" value="Unassembled WGS sequence"/>
</dbReference>
<sequence>MTLQKFFHAPVGSIISFRGPVTFLGAHEDIGLCLCMASDTPDDFGLMAVLSRTVDSEPLVMPCEEQCSLNTDNTFLEHTKTVDSVFAWPAVLLITSI</sequence>
<keyword evidence="2" id="KW-1185">Reference proteome</keyword>
<dbReference type="AlphaFoldDB" id="A0A2Z6Q2G1"/>
<reference evidence="1 2" key="1">
    <citation type="submission" date="2017-11" db="EMBL/GenBank/DDBJ databases">
        <title>The genome of Rhizophagus clarus HR1 reveals common genetic basis of auxotrophy among arbuscular mycorrhizal fungi.</title>
        <authorList>
            <person name="Kobayashi Y."/>
        </authorList>
    </citation>
    <scope>NUCLEOTIDE SEQUENCE [LARGE SCALE GENOMIC DNA]</scope>
    <source>
        <strain evidence="1 2">HR1</strain>
    </source>
</reference>
<evidence type="ECO:0000313" key="1">
    <source>
        <dbReference type="EMBL" id="GBB84007.1"/>
    </source>
</evidence>
<comment type="caution">
    <text evidence="1">The sequence shown here is derived from an EMBL/GenBank/DDBJ whole genome shotgun (WGS) entry which is preliminary data.</text>
</comment>
<gene>
    <name evidence="1" type="ORF">RclHR1_10650007</name>
</gene>
<name>A0A2Z6Q2G1_9GLOM</name>
<organism evidence="1 2">
    <name type="scientific">Rhizophagus clarus</name>
    <dbReference type="NCBI Taxonomy" id="94130"/>
    <lineage>
        <taxon>Eukaryota</taxon>
        <taxon>Fungi</taxon>
        <taxon>Fungi incertae sedis</taxon>
        <taxon>Mucoromycota</taxon>
        <taxon>Glomeromycotina</taxon>
        <taxon>Glomeromycetes</taxon>
        <taxon>Glomerales</taxon>
        <taxon>Glomeraceae</taxon>
        <taxon>Rhizophagus</taxon>
    </lineage>
</organism>
<evidence type="ECO:0000313" key="2">
    <source>
        <dbReference type="Proteomes" id="UP000247702"/>
    </source>
</evidence>
<accession>A0A2Z6Q2G1</accession>
<protein>
    <submittedName>
        <fullName evidence="1">Uncharacterized protein</fullName>
    </submittedName>
</protein>